<dbReference type="EMBL" id="VEPZ02001726">
    <property type="protein sequence ID" value="KAE8661058.1"/>
    <property type="molecule type" value="Genomic_DNA"/>
</dbReference>
<dbReference type="PANTHER" id="PTHR34224">
    <property type="entry name" value="INTERACTOR OF CONSTITUTIVE ACTIVE ROPS 2, CHLOROPLASTIC-RELATED"/>
    <property type="match status" value="1"/>
</dbReference>
<evidence type="ECO:0000313" key="5">
    <source>
        <dbReference type="EMBL" id="KAE8661058.1"/>
    </source>
</evidence>
<feature type="compositionally biased region" description="Polar residues" evidence="4">
    <location>
        <begin position="517"/>
        <end position="530"/>
    </location>
</feature>
<evidence type="ECO:0000256" key="2">
    <source>
        <dbReference type="ARBA" id="ARBA00023054"/>
    </source>
</evidence>
<proteinExistence type="inferred from homology"/>
<comment type="similarity">
    <text evidence="1">Belongs to the ICR family.</text>
</comment>
<protein>
    <submittedName>
        <fullName evidence="5">40S ribosomal protein S23-like</fullName>
    </submittedName>
</protein>
<organism evidence="5 6">
    <name type="scientific">Hibiscus syriacus</name>
    <name type="common">Rose of Sharon</name>
    <dbReference type="NCBI Taxonomy" id="106335"/>
    <lineage>
        <taxon>Eukaryota</taxon>
        <taxon>Viridiplantae</taxon>
        <taxon>Streptophyta</taxon>
        <taxon>Embryophyta</taxon>
        <taxon>Tracheophyta</taxon>
        <taxon>Spermatophyta</taxon>
        <taxon>Magnoliopsida</taxon>
        <taxon>eudicotyledons</taxon>
        <taxon>Gunneridae</taxon>
        <taxon>Pentapetalae</taxon>
        <taxon>rosids</taxon>
        <taxon>malvids</taxon>
        <taxon>Malvales</taxon>
        <taxon>Malvaceae</taxon>
        <taxon>Malvoideae</taxon>
        <taxon>Hibiscus</taxon>
    </lineage>
</organism>
<keyword evidence="6" id="KW-1185">Reference proteome</keyword>
<evidence type="ECO:0000256" key="1">
    <source>
        <dbReference type="ARBA" id="ARBA00009778"/>
    </source>
</evidence>
<dbReference type="GO" id="GO:0005840">
    <property type="term" value="C:ribosome"/>
    <property type="evidence" value="ECO:0007669"/>
    <property type="project" value="UniProtKB-KW"/>
</dbReference>
<dbReference type="AlphaFoldDB" id="A0A6A2WMH1"/>
<feature type="coiled-coil region" evidence="3">
    <location>
        <begin position="433"/>
        <end position="488"/>
    </location>
</feature>
<gene>
    <name evidence="5" type="ORF">F3Y22_tig00116939pilonHSYRG00106</name>
</gene>
<evidence type="ECO:0000313" key="6">
    <source>
        <dbReference type="Proteomes" id="UP000436088"/>
    </source>
</evidence>
<feature type="region of interest" description="Disordered" evidence="4">
    <location>
        <begin position="517"/>
        <end position="559"/>
    </location>
</feature>
<reference evidence="5" key="1">
    <citation type="submission" date="2019-09" db="EMBL/GenBank/DDBJ databases">
        <title>Draft genome information of white flower Hibiscus syriacus.</title>
        <authorList>
            <person name="Kim Y.-M."/>
        </authorList>
    </citation>
    <scope>NUCLEOTIDE SEQUENCE [LARGE SCALE GENOMIC DNA]</scope>
    <source>
        <strain evidence="5">YM2019G1</strain>
    </source>
</reference>
<name>A0A6A2WMH1_HIBSY</name>
<accession>A0A6A2WMH1</accession>
<feature type="coiled-coil region" evidence="3">
    <location>
        <begin position="174"/>
        <end position="298"/>
    </location>
</feature>
<comment type="caution">
    <text evidence="5">The sequence shown here is derived from an EMBL/GenBank/DDBJ whole genome shotgun (WGS) entry which is preliminary data.</text>
</comment>
<feature type="coiled-coil region" evidence="3">
    <location>
        <begin position="335"/>
        <end position="407"/>
    </location>
</feature>
<evidence type="ECO:0000256" key="3">
    <source>
        <dbReference type="SAM" id="Coils"/>
    </source>
</evidence>
<dbReference type="Proteomes" id="UP000436088">
    <property type="component" value="Unassembled WGS sequence"/>
</dbReference>
<feature type="compositionally biased region" description="Polar residues" evidence="4">
    <location>
        <begin position="1"/>
        <end position="12"/>
    </location>
</feature>
<feature type="region of interest" description="Disordered" evidence="4">
    <location>
        <begin position="1"/>
        <end position="60"/>
    </location>
</feature>
<feature type="compositionally biased region" description="Basic and acidic residues" evidence="4">
    <location>
        <begin position="51"/>
        <end position="60"/>
    </location>
</feature>
<dbReference type="InterPro" id="IPR029688">
    <property type="entry name" value="ICR"/>
</dbReference>
<evidence type="ECO:0000256" key="4">
    <source>
        <dbReference type="SAM" id="MobiDB-lite"/>
    </source>
</evidence>
<keyword evidence="2 3" id="KW-0175">Coiled coil</keyword>
<sequence>MQTPNISKTSSLEVPRRKSSAAPCTAHQMKMSGSDAEAVSSLNPASKTHKERGLKVNERKASRSPVSEVFAWSLLNANWKQLNQLQDDLKRTKDQLTASESWKRQALQEAEEAKKQLSEMSAKLEESEQQLLEISVSEDDRVQELRKISQDRDRAWQSELDAVQKQKKMDSIALASALNEIQRLKVQLEKAYESEAIQIKHAESAHSEIQNLRIELTETLALVEKLKSNITNCRESETMAIEDFEDSKARVESLEGLVSKLQEELVTNSSNNGEKEEMEKLKTELKFTKLEAGQLRSALDASEIRYQEEYIRSTLQIRSANEQLECIRTQSCQRESELEAKLKKTKAEVEELRAKLMDKETELLSTSTDNEELNSKIEKQLELAMELKKLEADLSEMKANLTAKEIKLHSVIDQNEKLKMDSNKLSDESAVLLEAARSAEQEALKKLDKLTEAAKKSSKRADFVTEQLESAQAANTEMEAELRKIKVQSHQWRKAAEAATAMLSTGNNGKHMDQIISFDSNHNLISASPNSEDSDDDSQKKKNGNMLKKIGVLWKKGQK</sequence>
<dbReference type="PANTHER" id="PTHR34224:SF4">
    <property type="entry name" value="INTERACTOR OF CONSTITUTIVE ACTIVE ROPS 2, CHLOROPLASTIC"/>
    <property type="match status" value="1"/>
</dbReference>
<feature type="coiled-coil region" evidence="3">
    <location>
        <begin position="103"/>
        <end position="130"/>
    </location>
</feature>